<protein>
    <submittedName>
        <fullName evidence="1">Uncharacterized protein</fullName>
    </submittedName>
</protein>
<reference evidence="1 2" key="1">
    <citation type="journal article" date="2019" name="Nat. Ecol. Evol.">
        <title>Megaphylogeny resolves global patterns of mushroom evolution.</title>
        <authorList>
            <person name="Varga T."/>
            <person name="Krizsan K."/>
            <person name="Foldi C."/>
            <person name="Dima B."/>
            <person name="Sanchez-Garcia M."/>
            <person name="Sanchez-Ramirez S."/>
            <person name="Szollosi G.J."/>
            <person name="Szarkandi J.G."/>
            <person name="Papp V."/>
            <person name="Albert L."/>
            <person name="Andreopoulos W."/>
            <person name="Angelini C."/>
            <person name="Antonin V."/>
            <person name="Barry K.W."/>
            <person name="Bougher N.L."/>
            <person name="Buchanan P."/>
            <person name="Buyck B."/>
            <person name="Bense V."/>
            <person name="Catcheside P."/>
            <person name="Chovatia M."/>
            <person name="Cooper J."/>
            <person name="Damon W."/>
            <person name="Desjardin D."/>
            <person name="Finy P."/>
            <person name="Geml J."/>
            <person name="Haridas S."/>
            <person name="Hughes K."/>
            <person name="Justo A."/>
            <person name="Karasinski D."/>
            <person name="Kautmanova I."/>
            <person name="Kiss B."/>
            <person name="Kocsube S."/>
            <person name="Kotiranta H."/>
            <person name="LaButti K.M."/>
            <person name="Lechner B.E."/>
            <person name="Liimatainen K."/>
            <person name="Lipzen A."/>
            <person name="Lukacs Z."/>
            <person name="Mihaltcheva S."/>
            <person name="Morgado L.N."/>
            <person name="Niskanen T."/>
            <person name="Noordeloos M.E."/>
            <person name="Ohm R.A."/>
            <person name="Ortiz-Santana B."/>
            <person name="Ovrebo C."/>
            <person name="Racz N."/>
            <person name="Riley R."/>
            <person name="Savchenko A."/>
            <person name="Shiryaev A."/>
            <person name="Soop K."/>
            <person name="Spirin V."/>
            <person name="Szebenyi C."/>
            <person name="Tomsovsky M."/>
            <person name="Tulloss R.E."/>
            <person name="Uehling J."/>
            <person name="Grigoriev I.V."/>
            <person name="Vagvolgyi C."/>
            <person name="Papp T."/>
            <person name="Martin F.M."/>
            <person name="Miettinen O."/>
            <person name="Hibbett D.S."/>
            <person name="Nagy L.G."/>
        </authorList>
    </citation>
    <scope>NUCLEOTIDE SEQUENCE [LARGE SCALE GENOMIC DNA]</scope>
    <source>
        <strain evidence="1 2">NL-1719</strain>
    </source>
</reference>
<name>A0ACD3AJ73_9AGAR</name>
<organism evidence="1 2">
    <name type="scientific">Pluteus cervinus</name>
    <dbReference type="NCBI Taxonomy" id="181527"/>
    <lineage>
        <taxon>Eukaryota</taxon>
        <taxon>Fungi</taxon>
        <taxon>Dikarya</taxon>
        <taxon>Basidiomycota</taxon>
        <taxon>Agaricomycotina</taxon>
        <taxon>Agaricomycetes</taxon>
        <taxon>Agaricomycetidae</taxon>
        <taxon>Agaricales</taxon>
        <taxon>Pluteineae</taxon>
        <taxon>Pluteaceae</taxon>
        <taxon>Pluteus</taxon>
    </lineage>
</organism>
<evidence type="ECO:0000313" key="2">
    <source>
        <dbReference type="Proteomes" id="UP000308600"/>
    </source>
</evidence>
<evidence type="ECO:0000313" key="1">
    <source>
        <dbReference type="EMBL" id="TFK65414.1"/>
    </source>
</evidence>
<keyword evidence="2" id="KW-1185">Reference proteome</keyword>
<gene>
    <name evidence="1" type="ORF">BDN72DRAFT_845569</name>
</gene>
<dbReference type="EMBL" id="ML208437">
    <property type="protein sequence ID" value="TFK65414.1"/>
    <property type="molecule type" value="Genomic_DNA"/>
</dbReference>
<dbReference type="Proteomes" id="UP000308600">
    <property type="component" value="Unassembled WGS sequence"/>
</dbReference>
<sequence>MVNSPQAPQEAATASRRGRRKRGQEQEAEQPAGSNSPPSTGTPDDVIASVLRRLGQMEIDLNKERDEKRKLEAKITQLLDDAGDEDEDDPSKVQHWEQKYLELEKLYTSLEKERNTEQRGRHSGGTPSTEEDMIPRPKGTAGKDFSIQVEMRLASSENKDEKYKAVLRSLHDLVLGARLEWTLPWKAISTGDKAKLFQVAREHHPILKRYTNDWATEELVKRFLKNRRSYHYARKWLVPPTKYAYLKANASNRKSNGSRVKRAKLELLAKKRGTGSRRTEPEDVDVEMGED</sequence>
<accession>A0ACD3AJ73</accession>
<proteinExistence type="predicted"/>